<organism evidence="2 3">
    <name type="scientific">Remersonia thermophila</name>
    <dbReference type="NCBI Taxonomy" id="72144"/>
    <lineage>
        <taxon>Eukaryota</taxon>
        <taxon>Fungi</taxon>
        <taxon>Dikarya</taxon>
        <taxon>Ascomycota</taxon>
        <taxon>Pezizomycotina</taxon>
        <taxon>Sordariomycetes</taxon>
        <taxon>Sordariomycetidae</taxon>
        <taxon>Sordariales</taxon>
        <taxon>Sordariales incertae sedis</taxon>
        <taxon>Remersonia</taxon>
    </lineage>
</organism>
<feature type="region of interest" description="Disordered" evidence="1">
    <location>
        <begin position="32"/>
        <end position="68"/>
    </location>
</feature>
<reference evidence="2 3" key="1">
    <citation type="journal article" date="2024" name="Commun. Biol.">
        <title>Comparative genomic analysis of thermophilic fungi reveals convergent evolutionary adaptations and gene losses.</title>
        <authorList>
            <person name="Steindorff A.S."/>
            <person name="Aguilar-Pontes M.V."/>
            <person name="Robinson A.J."/>
            <person name="Andreopoulos B."/>
            <person name="LaButti K."/>
            <person name="Kuo A."/>
            <person name="Mondo S."/>
            <person name="Riley R."/>
            <person name="Otillar R."/>
            <person name="Haridas S."/>
            <person name="Lipzen A."/>
            <person name="Grimwood J."/>
            <person name="Schmutz J."/>
            <person name="Clum A."/>
            <person name="Reid I.D."/>
            <person name="Moisan M.C."/>
            <person name="Butler G."/>
            <person name="Nguyen T.T.M."/>
            <person name="Dewar K."/>
            <person name="Conant G."/>
            <person name="Drula E."/>
            <person name="Henrissat B."/>
            <person name="Hansel C."/>
            <person name="Singer S."/>
            <person name="Hutchinson M.I."/>
            <person name="de Vries R.P."/>
            <person name="Natvig D.O."/>
            <person name="Powell A.J."/>
            <person name="Tsang A."/>
            <person name="Grigoriev I.V."/>
        </authorList>
    </citation>
    <scope>NUCLEOTIDE SEQUENCE [LARGE SCALE GENOMIC DNA]</scope>
    <source>
        <strain evidence="2 3">ATCC 22073</strain>
    </source>
</reference>
<evidence type="ECO:0000313" key="2">
    <source>
        <dbReference type="EMBL" id="KAL2268102.1"/>
    </source>
</evidence>
<gene>
    <name evidence="2" type="ORF">VTJ83DRAFT_2948</name>
</gene>
<proteinExistence type="predicted"/>
<feature type="compositionally biased region" description="Pro residues" evidence="1">
    <location>
        <begin position="111"/>
        <end position="125"/>
    </location>
</feature>
<feature type="region of interest" description="Disordered" evidence="1">
    <location>
        <begin position="80"/>
        <end position="309"/>
    </location>
</feature>
<dbReference type="GeneID" id="98123918"/>
<feature type="compositionally biased region" description="Basic and acidic residues" evidence="1">
    <location>
        <begin position="362"/>
        <end position="374"/>
    </location>
</feature>
<dbReference type="EMBL" id="JAZGUE010000003">
    <property type="protein sequence ID" value="KAL2268102.1"/>
    <property type="molecule type" value="Genomic_DNA"/>
</dbReference>
<protein>
    <submittedName>
        <fullName evidence="2">Uncharacterized protein</fullName>
    </submittedName>
</protein>
<feature type="compositionally biased region" description="Basic and acidic residues" evidence="1">
    <location>
        <begin position="295"/>
        <end position="309"/>
    </location>
</feature>
<accession>A0ABR4DCM5</accession>
<evidence type="ECO:0000256" key="1">
    <source>
        <dbReference type="SAM" id="MobiDB-lite"/>
    </source>
</evidence>
<feature type="region of interest" description="Disordered" evidence="1">
    <location>
        <begin position="338"/>
        <end position="393"/>
    </location>
</feature>
<dbReference type="RefSeq" id="XP_070866829.1">
    <property type="nucleotide sequence ID" value="XM_071009274.1"/>
</dbReference>
<evidence type="ECO:0000313" key="3">
    <source>
        <dbReference type="Proteomes" id="UP001600064"/>
    </source>
</evidence>
<comment type="caution">
    <text evidence="2">The sequence shown here is derived from an EMBL/GenBank/DDBJ whole genome shotgun (WGS) entry which is preliminary data.</text>
</comment>
<keyword evidence="3" id="KW-1185">Reference proteome</keyword>
<dbReference type="Proteomes" id="UP001600064">
    <property type="component" value="Unassembled WGS sequence"/>
</dbReference>
<sequence>MEGQRRTCTQPSPKSERWGPEIYLHVEFRMSWGKKQQRPPQNHQLTYRSRGLRDRDAPFPRQVPAPNTNYLAAIRNFEEQRRSRVQGAPPARAANDPLRHHQMQEYYQVVPSPPPPPPPPPPLPQAPILREPQRPTRASARPTHERGRSAPPPIGENPWDVSVSVGVPPLPARHSDLASPSALDPRGKPLPAPPSQFRLGEGCHPWSAWSVPDGFDPDASPGDDDDGDDDHDHDVHHPGRRTARRGLSLPLSALAPPPRDAVDRNSAAFATSPAMVSTFSPEPAAGAADANDAAALREPEPEPSRLRARELGALSAAMMTVDNGFESQWWFQGKRDTMGADGVHAAGGEGSPSGAVDPGSPRQERRERDEERDGSPVPMSATAGPLESPMMVPSGVVSPLSDAAFSPAQVPASLVLHRSMSTRSEELWFRER</sequence>
<feature type="compositionally biased region" description="Low complexity" evidence="1">
    <location>
        <begin position="284"/>
        <end position="294"/>
    </location>
</feature>
<feature type="compositionally biased region" description="Polar residues" evidence="1">
    <location>
        <begin position="38"/>
        <end position="47"/>
    </location>
</feature>
<name>A0ABR4DCM5_9PEZI</name>